<dbReference type="InterPro" id="IPR013517">
    <property type="entry name" value="FG-GAP"/>
</dbReference>
<dbReference type="Gene3D" id="1.25.40.10">
    <property type="entry name" value="Tetratricopeptide repeat domain"/>
    <property type="match status" value="2"/>
</dbReference>
<dbReference type="PROSITE" id="PS50005">
    <property type="entry name" value="TPR"/>
    <property type="match status" value="1"/>
</dbReference>
<proteinExistence type="predicted"/>
<evidence type="ECO:0000256" key="1">
    <source>
        <dbReference type="ARBA" id="ARBA00022729"/>
    </source>
</evidence>
<evidence type="ECO:0000256" key="2">
    <source>
        <dbReference type="PROSITE-ProRule" id="PRU00339"/>
    </source>
</evidence>
<reference evidence="5 6" key="1">
    <citation type="submission" date="2019-02" db="EMBL/GenBank/DDBJ databases">
        <title>Deep-cultivation of Planctomycetes and their phenomic and genomic characterization uncovers novel biology.</title>
        <authorList>
            <person name="Wiegand S."/>
            <person name="Jogler M."/>
            <person name="Boedeker C."/>
            <person name="Pinto D."/>
            <person name="Vollmers J."/>
            <person name="Rivas-Marin E."/>
            <person name="Kohn T."/>
            <person name="Peeters S.H."/>
            <person name="Heuer A."/>
            <person name="Rast P."/>
            <person name="Oberbeckmann S."/>
            <person name="Bunk B."/>
            <person name="Jeske O."/>
            <person name="Meyerdierks A."/>
            <person name="Storesund J.E."/>
            <person name="Kallscheuer N."/>
            <person name="Luecker S."/>
            <person name="Lage O.M."/>
            <person name="Pohl T."/>
            <person name="Merkel B.J."/>
            <person name="Hornburger P."/>
            <person name="Mueller R.-W."/>
            <person name="Bruemmer F."/>
            <person name="Labrenz M."/>
            <person name="Spormann A.M."/>
            <person name="Op Den Camp H."/>
            <person name="Overmann J."/>
            <person name="Amann R."/>
            <person name="Jetten M.S.M."/>
            <person name="Mascher T."/>
            <person name="Medema M.H."/>
            <person name="Devos D.P."/>
            <person name="Kaster A.-K."/>
            <person name="Ovreas L."/>
            <person name="Rohde M."/>
            <person name="Galperin M.Y."/>
            <person name="Jogler C."/>
        </authorList>
    </citation>
    <scope>NUCLEOTIDE SEQUENCE [LARGE SCALE GENOMIC DNA]</scope>
    <source>
        <strain evidence="5 6">Poly51</strain>
    </source>
</reference>
<dbReference type="SUPFAM" id="SSF69318">
    <property type="entry name" value="Integrin alpha N-terminal domain"/>
    <property type="match status" value="1"/>
</dbReference>
<organism evidence="5 6">
    <name type="scientific">Rubripirellula tenax</name>
    <dbReference type="NCBI Taxonomy" id="2528015"/>
    <lineage>
        <taxon>Bacteria</taxon>
        <taxon>Pseudomonadati</taxon>
        <taxon>Planctomycetota</taxon>
        <taxon>Planctomycetia</taxon>
        <taxon>Pirellulales</taxon>
        <taxon>Pirellulaceae</taxon>
        <taxon>Rubripirellula</taxon>
    </lineage>
</organism>
<evidence type="ECO:0000313" key="6">
    <source>
        <dbReference type="Proteomes" id="UP000318288"/>
    </source>
</evidence>
<dbReference type="AlphaFoldDB" id="A0A5C6FIT3"/>
<dbReference type="InterPro" id="IPR027039">
    <property type="entry name" value="Crtac1"/>
</dbReference>
<keyword evidence="2" id="KW-0802">TPR repeat</keyword>
<evidence type="ECO:0000256" key="3">
    <source>
        <dbReference type="SAM" id="MobiDB-lite"/>
    </source>
</evidence>
<dbReference type="InterPro" id="IPR011990">
    <property type="entry name" value="TPR-like_helical_dom_sf"/>
</dbReference>
<comment type="caution">
    <text evidence="5">The sequence shown here is derived from an EMBL/GenBank/DDBJ whole genome shotgun (WGS) entry which is preliminary data.</text>
</comment>
<protein>
    <submittedName>
        <fullName evidence="5">ASPIC and UnbV</fullName>
    </submittedName>
</protein>
<feature type="domain" description="ASPIC/UnbV" evidence="4">
    <location>
        <begin position="930"/>
        <end position="995"/>
    </location>
</feature>
<sequence length="1007" mass="109909">MTVLLAVFGCSRSDPIETVSDSQRTSSSEEKGDSATGKPMTSPEPTRTEPTRTEPPVETADKNQAVDAAIGSGRLSDAAAMLKRMLVRDPGDASILFRLAQVLKDLGDVRGAIDLLGEIPSDDPQAGVAAFGQAADWCMEIEDWGGAAKRYRQILSWYPDANVARRPLAYIYNRQGRRYEAARLIRSLCQAGDVREDELQSLISVPDAIYHRAETVASLAAGDRPYLPIGNTGRARQAYTEDDLATTARLLRAELDRGDAPNWVWAFYGRVVTEMQDEAATNWWLENVTSDVRPHPEYWVAIGTLQVNDGKFREAIGAFLRAVAEEPSDNRTIRRLRQCFLSINENDSAEFWGLRFQANTLLRRDTQKIAGASPPDAELFREISGRLERLHRRIESVMWRSIAMLYDDQAGESLADLNAIRLQLIQQQMSFPTPAELAGEIDIDQFPASDEKLASLRIEVPEDSGRTFEATDANFVDVAAAWGCDHTFQPGAKDIRSGFAIYQQIGGGVAVADFDRDGNPDLYFAQGASDPPEFETRASNVMVRNLDSLLSDITELCGATETSFSTGVTAGDWNQDGFDDLYVANLGPDLLLINNGDGTFRKSDWRLASDSIHGIDSSAAIADVTGDGLPDLITVRYVDDPSDFERPVPNEQGEVEKTFGPLLYRAVSDRVYVNTPGGRGRPSLFSSDDEARATGLGIVVADLVGGPGNDVFVGNDVQRNQLWTRSKEPDSVAGSPVWEEVAMLRGCAFNRDGSPTASMGIAAADYDFNQQLDLHIANFAKESVSLYLGQNGGFRDRSLAYGLTDPSRPHVGFGSQPIDYNNDGAVDIVVTNGHVDAVAGDTAPLNQPFQLFANVGETFEPIVAGKSGSYATTPHIGRAMATVDLDRDGRQDLVITHMGQPSAVLVNQSSETGHYLDLELVGVDCERLPIGAVATIEAGGRKSRQWLVGGNGYLCRNEPVVHFGLGAQSQVDLLTIQWPDGTESQFHDLPIDRRIVIVQGDESWFVQ</sequence>
<dbReference type="Pfam" id="PF07593">
    <property type="entry name" value="UnbV_ASPIC"/>
    <property type="match status" value="1"/>
</dbReference>
<keyword evidence="6" id="KW-1185">Reference proteome</keyword>
<dbReference type="SUPFAM" id="SSF48452">
    <property type="entry name" value="TPR-like"/>
    <property type="match status" value="1"/>
</dbReference>
<evidence type="ECO:0000259" key="4">
    <source>
        <dbReference type="Pfam" id="PF07593"/>
    </source>
</evidence>
<dbReference type="InterPro" id="IPR028994">
    <property type="entry name" value="Integrin_alpha_N"/>
</dbReference>
<dbReference type="EMBL" id="SJPW01000001">
    <property type="protein sequence ID" value="TWU60850.1"/>
    <property type="molecule type" value="Genomic_DNA"/>
</dbReference>
<dbReference type="InterPro" id="IPR011519">
    <property type="entry name" value="UnbV_ASPIC"/>
</dbReference>
<dbReference type="Proteomes" id="UP000318288">
    <property type="component" value="Unassembled WGS sequence"/>
</dbReference>
<dbReference type="PANTHER" id="PTHR16026">
    <property type="entry name" value="CARTILAGE ACIDIC PROTEIN 1"/>
    <property type="match status" value="1"/>
</dbReference>
<dbReference type="Pfam" id="PF14559">
    <property type="entry name" value="TPR_19"/>
    <property type="match status" value="1"/>
</dbReference>
<dbReference type="InterPro" id="IPR019734">
    <property type="entry name" value="TPR_rpt"/>
</dbReference>
<dbReference type="PANTHER" id="PTHR16026:SF0">
    <property type="entry name" value="CARTILAGE ACIDIC PROTEIN 1"/>
    <property type="match status" value="1"/>
</dbReference>
<accession>A0A5C6FIT3</accession>
<feature type="repeat" description="TPR" evidence="2">
    <location>
        <begin position="296"/>
        <end position="329"/>
    </location>
</feature>
<dbReference type="Gene3D" id="2.130.10.130">
    <property type="entry name" value="Integrin alpha, N-terminal"/>
    <property type="match status" value="2"/>
</dbReference>
<feature type="region of interest" description="Disordered" evidence="3">
    <location>
        <begin position="14"/>
        <end position="69"/>
    </location>
</feature>
<dbReference type="Pfam" id="PF13517">
    <property type="entry name" value="FG-GAP_3"/>
    <property type="match status" value="1"/>
</dbReference>
<name>A0A5C6FIT3_9BACT</name>
<gene>
    <name evidence="5" type="ORF">Poly51_11310</name>
</gene>
<evidence type="ECO:0000313" key="5">
    <source>
        <dbReference type="EMBL" id="TWU60850.1"/>
    </source>
</evidence>
<keyword evidence="1" id="KW-0732">Signal</keyword>